<dbReference type="EMBL" id="CM000160">
    <property type="protein sequence ID" value="EDW96594.1"/>
    <property type="molecule type" value="Genomic_DNA"/>
</dbReference>
<feature type="compositionally biased region" description="Polar residues" evidence="7">
    <location>
        <begin position="541"/>
        <end position="550"/>
    </location>
</feature>
<feature type="region of interest" description="Disordered" evidence="7">
    <location>
        <begin position="475"/>
        <end position="506"/>
    </location>
</feature>
<evidence type="ECO:0000256" key="6">
    <source>
        <dbReference type="PROSITE-ProRule" id="PRU01263"/>
    </source>
</evidence>
<dbReference type="AlphaFoldDB" id="B4PTY3"/>
<feature type="binding site" evidence="6">
    <location>
        <position position="78"/>
    </location>
    <ligand>
        <name>Zn(2+)</name>
        <dbReference type="ChEBI" id="CHEBI:29105"/>
    </ligand>
</feature>
<proteinExistence type="predicted"/>
<evidence type="ECO:0000256" key="2">
    <source>
        <dbReference type="ARBA" id="ARBA00022737"/>
    </source>
</evidence>
<dbReference type="SMART" id="SM00355">
    <property type="entry name" value="ZnF_C2H2"/>
    <property type="match status" value="6"/>
</dbReference>
<dbReference type="InterPro" id="IPR036236">
    <property type="entry name" value="Znf_C2H2_sf"/>
</dbReference>
<feature type="compositionally biased region" description="Low complexity" evidence="7">
    <location>
        <begin position="382"/>
        <end position="392"/>
    </location>
</feature>
<feature type="compositionally biased region" description="Low complexity" evidence="7">
    <location>
        <begin position="525"/>
        <end position="537"/>
    </location>
</feature>
<dbReference type="OrthoDB" id="10039931at2759"/>
<keyword evidence="1 6" id="KW-0479">Metal-binding</keyword>
<keyword evidence="2" id="KW-0677">Repeat</keyword>
<feature type="binding site" evidence="6">
    <location>
        <position position="21"/>
    </location>
    <ligand>
        <name>Zn(2+)</name>
        <dbReference type="ChEBI" id="CHEBI:29105"/>
    </ligand>
</feature>
<keyword evidence="4 6" id="KW-0862">Zinc</keyword>
<dbReference type="PhylomeDB" id="B4PTY3"/>
<protein>
    <recommendedName>
        <fullName evidence="12">C2H2-type domain-containing protein</fullName>
    </recommendedName>
</protein>
<evidence type="ECO:0000256" key="5">
    <source>
        <dbReference type="PROSITE-ProRule" id="PRU00042"/>
    </source>
</evidence>
<dbReference type="GO" id="GO:0000981">
    <property type="term" value="F:DNA-binding transcription factor activity, RNA polymerase II-specific"/>
    <property type="evidence" value="ECO:0007669"/>
    <property type="project" value="TreeGrafter"/>
</dbReference>
<name>B4PTY3_DROYA</name>
<keyword evidence="11" id="KW-1185">Reference proteome</keyword>
<feature type="compositionally biased region" description="Basic residues" evidence="7">
    <location>
        <begin position="475"/>
        <end position="488"/>
    </location>
</feature>
<dbReference type="OMA" id="MLKDCEC"/>
<feature type="compositionally biased region" description="Low complexity" evidence="7">
    <location>
        <begin position="438"/>
        <end position="447"/>
    </location>
</feature>
<dbReference type="SMART" id="SM00868">
    <property type="entry name" value="zf-AD"/>
    <property type="match status" value="1"/>
</dbReference>
<dbReference type="PROSITE" id="PS51915">
    <property type="entry name" value="ZAD"/>
    <property type="match status" value="1"/>
</dbReference>
<dbReference type="PANTHER" id="PTHR24409:SF295">
    <property type="entry name" value="AZ2-RELATED"/>
    <property type="match status" value="1"/>
</dbReference>
<evidence type="ECO:0000313" key="11">
    <source>
        <dbReference type="Proteomes" id="UP000002282"/>
    </source>
</evidence>
<keyword evidence="3 5" id="KW-0863">Zinc-finger</keyword>
<feature type="binding site" evidence="6">
    <location>
        <position position="18"/>
    </location>
    <ligand>
        <name>Zn(2+)</name>
        <dbReference type="ChEBI" id="CHEBI:29105"/>
    </ligand>
</feature>
<evidence type="ECO:0000259" key="9">
    <source>
        <dbReference type="PROSITE" id="PS51915"/>
    </source>
</evidence>
<dbReference type="PROSITE" id="PS50157">
    <property type="entry name" value="ZINC_FINGER_C2H2_2"/>
    <property type="match status" value="2"/>
</dbReference>
<evidence type="ECO:0000256" key="1">
    <source>
        <dbReference type="ARBA" id="ARBA00022723"/>
    </source>
</evidence>
<dbReference type="KEGG" id="dya:Dyak_GE24808"/>
<dbReference type="Pfam" id="PF07776">
    <property type="entry name" value="zf-AD"/>
    <property type="match status" value="1"/>
</dbReference>
<evidence type="ECO:0000256" key="4">
    <source>
        <dbReference type="ARBA" id="ARBA00022833"/>
    </source>
</evidence>
<organism evidence="10 11">
    <name type="scientific">Drosophila yakuba</name>
    <name type="common">Fruit fly</name>
    <dbReference type="NCBI Taxonomy" id="7245"/>
    <lineage>
        <taxon>Eukaryota</taxon>
        <taxon>Metazoa</taxon>
        <taxon>Ecdysozoa</taxon>
        <taxon>Arthropoda</taxon>
        <taxon>Hexapoda</taxon>
        <taxon>Insecta</taxon>
        <taxon>Pterygota</taxon>
        <taxon>Neoptera</taxon>
        <taxon>Endopterygota</taxon>
        <taxon>Diptera</taxon>
        <taxon>Brachycera</taxon>
        <taxon>Muscomorpha</taxon>
        <taxon>Ephydroidea</taxon>
        <taxon>Drosophilidae</taxon>
        <taxon>Drosophila</taxon>
        <taxon>Sophophora</taxon>
    </lineage>
</organism>
<feature type="domain" description="C2H2-type" evidence="8">
    <location>
        <begin position="559"/>
        <end position="581"/>
    </location>
</feature>
<dbReference type="Pfam" id="PF00096">
    <property type="entry name" value="zf-C2H2"/>
    <property type="match status" value="1"/>
</dbReference>
<dbReference type="PROSITE" id="PS00028">
    <property type="entry name" value="ZINC_FINGER_C2H2_1"/>
    <property type="match status" value="3"/>
</dbReference>
<dbReference type="SUPFAM" id="SSF57667">
    <property type="entry name" value="beta-beta-alpha zinc fingers"/>
    <property type="match status" value="1"/>
</dbReference>
<reference evidence="10 11" key="2">
    <citation type="journal article" date="2007" name="PLoS Biol.">
        <title>Principles of genome evolution in the Drosophila melanogaster species group.</title>
        <authorList>
            <person name="Ranz J.M."/>
            <person name="Maurin D."/>
            <person name="Chan Y.S."/>
            <person name="von Grotthuss M."/>
            <person name="Hillier L.W."/>
            <person name="Roote J."/>
            <person name="Ashburner M."/>
            <person name="Bergman C.M."/>
        </authorList>
    </citation>
    <scope>NUCLEOTIDE SEQUENCE [LARGE SCALE GENOMIC DNA]</scope>
    <source>
        <strain evidence="11">Tai18E2 / Tucson 14021-0261.01</strain>
    </source>
</reference>
<dbReference type="HOGENOM" id="CLU_554630_0_0_1"/>
<dbReference type="GO" id="GO:0000977">
    <property type="term" value="F:RNA polymerase II transcription regulatory region sequence-specific DNA binding"/>
    <property type="evidence" value="ECO:0007669"/>
    <property type="project" value="TreeGrafter"/>
</dbReference>
<gene>
    <name evidence="10" type="primary">Dyak\GE24808</name>
    <name evidence="10" type="synonym">1E9</name>
    <name evidence="10" type="synonym">Anon1E9</name>
    <name evidence="10" type="synonym">anon1E9</name>
    <name evidence="10" type="synonym">Dyak\anon-EST:fe1E9</name>
    <name evidence="10" type="synonym">dyak_GLEANR_8469</name>
    <name evidence="10" type="synonym">GE24808</name>
    <name evidence="10" type="ORF">Dyak_GE24808</name>
</gene>
<feature type="region of interest" description="Disordered" evidence="7">
    <location>
        <begin position="525"/>
        <end position="551"/>
    </location>
</feature>
<dbReference type="eggNOG" id="KOG1721">
    <property type="taxonomic scope" value="Eukaryota"/>
</dbReference>
<dbReference type="InterPro" id="IPR013087">
    <property type="entry name" value="Znf_C2H2_type"/>
</dbReference>
<dbReference type="GO" id="GO:0008270">
    <property type="term" value="F:zinc ion binding"/>
    <property type="evidence" value="ECO:0007669"/>
    <property type="project" value="UniProtKB-UniRule"/>
</dbReference>
<feature type="binding site" evidence="6">
    <location>
        <position position="75"/>
    </location>
    <ligand>
        <name>Zn(2+)</name>
        <dbReference type="ChEBI" id="CHEBI:29105"/>
    </ligand>
</feature>
<feature type="domain" description="C2H2-type" evidence="8">
    <location>
        <begin position="455"/>
        <end position="483"/>
    </location>
</feature>
<feature type="compositionally biased region" description="Polar residues" evidence="7">
    <location>
        <begin position="413"/>
        <end position="436"/>
    </location>
</feature>
<reference evidence="10 11" key="1">
    <citation type="journal article" date="2007" name="Nature">
        <title>Evolution of genes and genomes on the Drosophila phylogeny.</title>
        <authorList>
            <consortium name="Drosophila 12 Genomes Consortium"/>
            <person name="Clark A.G."/>
            <person name="Eisen M.B."/>
            <person name="Smith D.R."/>
            <person name="Bergman C.M."/>
            <person name="Oliver B."/>
            <person name="Markow T.A."/>
            <person name="Kaufman T.C."/>
            <person name="Kellis M."/>
            <person name="Gelbart W."/>
            <person name="Iyer V.N."/>
            <person name="Pollard D.A."/>
            <person name="Sackton T.B."/>
            <person name="Larracuente A.M."/>
            <person name="Singh N.D."/>
            <person name="Abad J.P."/>
            <person name="Abt D.N."/>
            <person name="Adryan B."/>
            <person name="Aguade M."/>
            <person name="Akashi H."/>
            <person name="Anderson W.W."/>
            <person name="Aquadro C.F."/>
            <person name="Ardell D.H."/>
            <person name="Arguello R."/>
            <person name="Artieri C.G."/>
            <person name="Barbash D.A."/>
            <person name="Barker D."/>
            <person name="Barsanti P."/>
            <person name="Batterham P."/>
            <person name="Batzoglou S."/>
            <person name="Begun D."/>
            <person name="Bhutkar A."/>
            <person name="Blanco E."/>
            <person name="Bosak S.A."/>
            <person name="Bradley R.K."/>
            <person name="Brand A.D."/>
            <person name="Brent M.R."/>
            <person name="Brooks A.N."/>
            <person name="Brown R.H."/>
            <person name="Butlin R.K."/>
            <person name="Caggese C."/>
            <person name="Calvi B.R."/>
            <person name="Bernardo de Carvalho A."/>
            <person name="Caspi A."/>
            <person name="Castrezana S."/>
            <person name="Celniker S.E."/>
            <person name="Chang J.L."/>
            <person name="Chapple C."/>
            <person name="Chatterji S."/>
            <person name="Chinwalla A."/>
            <person name="Civetta A."/>
            <person name="Clifton S.W."/>
            <person name="Comeron J.M."/>
            <person name="Costello J.C."/>
            <person name="Coyne J.A."/>
            <person name="Daub J."/>
            <person name="David R.G."/>
            <person name="Delcher A.L."/>
            <person name="Delehaunty K."/>
            <person name="Do C.B."/>
            <person name="Ebling H."/>
            <person name="Edwards K."/>
            <person name="Eickbush T."/>
            <person name="Evans J.D."/>
            <person name="Filipski A."/>
            <person name="Findeiss S."/>
            <person name="Freyhult E."/>
            <person name="Fulton L."/>
            <person name="Fulton R."/>
            <person name="Garcia A.C."/>
            <person name="Gardiner A."/>
            <person name="Garfield D.A."/>
            <person name="Garvin B.E."/>
            <person name="Gibson G."/>
            <person name="Gilbert D."/>
            <person name="Gnerre S."/>
            <person name="Godfrey J."/>
            <person name="Good R."/>
            <person name="Gotea V."/>
            <person name="Gravely B."/>
            <person name="Greenberg A.J."/>
            <person name="Griffiths-Jones S."/>
            <person name="Gross S."/>
            <person name="Guigo R."/>
            <person name="Gustafson E.A."/>
            <person name="Haerty W."/>
            <person name="Hahn M.W."/>
            <person name="Halligan D.L."/>
            <person name="Halpern A.L."/>
            <person name="Halter G.M."/>
            <person name="Han M.V."/>
            <person name="Heger A."/>
            <person name="Hillier L."/>
            <person name="Hinrichs A.S."/>
            <person name="Holmes I."/>
            <person name="Hoskins R.A."/>
            <person name="Hubisz M.J."/>
            <person name="Hultmark D."/>
            <person name="Huntley M.A."/>
            <person name="Jaffe D.B."/>
            <person name="Jagadeeshan S."/>
            <person name="Jeck W.R."/>
            <person name="Johnson J."/>
            <person name="Jones C.D."/>
            <person name="Jordan W.C."/>
            <person name="Karpen G.H."/>
            <person name="Kataoka E."/>
            <person name="Keightley P.D."/>
            <person name="Kheradpour P."/>
            <person name="Kirkness E.F."/>
            <person name="Koerich L.B."/>
            <person name="Kristiansen K."/>
            <person name="Kudrna D."/>
            <person name="Kulathinal R.J."/>
            <person name="Kumar S."/>
            <person name="Kwok R."/>
            <person name="Lander E."/>
            <person name="Langley C.H."/>
            <person name="Lapoint R."/>
            <person name="Lazzaro B.P."/>
            <person name="Lee S.J."/>
            <person name="Levesque L."/>
            <person name="Li R."/>
            <person name="Lin C.F."/>
            <person name="Lin M.F."/>
            <person name="Lindblad-Toh K."/>
            <person name="Llopart A."/>
            <person name="Long M."/>
            <person name="Low L."/>
            <person name="Lozovsky E."/>
            <person name="Lu J."/>
            <person name="Luo M."/>
            <person name="Machado C.A."/>
            <person name="Makalowski W."/>
            <person name="Marzo M."/>
            <person name="Matsuda M."/>
            <person name="Matzkin L."/>
            <person name="McAllister B."/>
            <person name="McBride C.S."/>
            <person name="McKernan B."/>
            <person name="McKernan K."/>
            <person name="Mendez-Lago M."/>
            <person name="Minx P."/>
            <person name="Mollenhauer M.U."/>
            <person name="Montooth K."/>
            <person name="Mount S.M."/>
            <person name="Mu X."/>
            <person name="Myers E."/>
            <person name="Negre B."/>
            <person name="Newfeld S."/>
            <person name="Nielsen R."/>
            <person name="Noor M.A."/>
            <person name="O'Grady P."/>
            <person name="Pachter L."/>
            <person name="Papaceit M."/>
            <person name="Parisi M.J."/>
            <person name="Parisi M."/>
            <person name="Parts L."/>
            <person name="Pedersen J.S."/>
            <person name="Pesole G."/>
            <person name="Phillippy A.M."/>
            <person name="Ponting C.P."/>
            <person name="Pop M."/>
            <person name="Porcelli D."/>
            <person name="Powell J.R."/>
            <person name="Prohaska S."/>
            <person name="Pruitt K."/>
            <person name="Puig M."/>
            <person name="Quesneville H."/>
            <person name="Ram K.R."/>
            <person name="Rand D."/>
            <person name="Rasmussen M.D."/>
            <person name="Reed L.K."/>
            <person name="Reenan R."/>
            <person name="Reily A."/>
            <person name="Remington K.A."/>
            <person name="Rieger T.T."/>
            <person name="Ritchie M.G."/>
            <person name="Robin C."/>
            <person name="Rogers Y.H."/>
            <person name="Rohde C."/>
            <person name="Rozas J."/>
            <person name="Rubenfield M.J."/>
            <person name="Ruiz A."/>
            <person name="Russo S."/>
            <person name="Salzberg S.L."/>
            <person name="Sanchez-Gracia A."/>
            <person name="Saranga D.J."/>
            <person name="Sato H."/>
            <person name="Schaeffer S.W."/>
            <person name="Schatz M.C."/>
            <person name="Schlenke T."/>
            <person name="Schwartz R."/>
            <person name="Segarra C."/>
            <person name="Singh R.S."/>
            <person name="Sirot L."/>
            <person name="Sirota M."/>
            <person name="Sisneros N.B."/>
            <person name="Smith C.D."/>
            <person name="Smith T.F."/>
            <person name="Spieth J."/>
            <person name="Stage D.E."/>
            <person name="Stark A."/>
            <person name="Stephan W."/>
            <person name="Strausberg R.L."/>
            <person name="Strempel S."/>
            <person name="Sturgill D."/>
            <person name="Sutton G."/>
            <person name="Sutton G.G."/>
            <person name="Tao W."/>
            <person name="Teichmann S."/>
            <person name="Tobari Y.N."/>
            <person name="Tomimura Y."/>
            <person name="Tsolas J.M."/>
            <person name="Valente V.L."/>
            <person name="Venter E."/>
            <person name="Venter J.C."/>
            <person name="Vicario S."/>
            <person name="Vieira F.G."/>
            <person name="Vilella A.J."/>
            <person name="Villasante A."/>
            <person name="Walenz B."/>
            <person name="Wang J."/>
            <person name="Wasserman M."/>
            <person name="Watts T."/>
            <person name="Wilson D."/>
            <person name="Wilson R.K."/>
            <person name="Wing R.A."/>
            <person name="Wolfner M.F."/>
            <person name="Wong A."/>
            <person name="Wong G.K."/>
            <person name="Wu C.I."/>
            <person name="Wu G."/>
            <person name="Yamamoto D."/>
            <person name="Yang H.P."/>
            <person name="Yang S.P."/>
            <person name="Yorke J.A."/>
            <person name="Yoshida K."/>
            <person name="Zdobnov E."/>
            <person name="Zhang P."/>
            <person name="Zhang Y."/>
            <person name="Zimin A.V."/>
            <person name="Baldwin J."/>
            <person name="Abdouelleil A."/>
            <person name="Abdulkadir J."/>
            <person name="Abebe A."/>
            <person name="Abera B."/>
            <person name="Abreu J."/>
            <person name="Acer S.C."/>
            <person name="Aftuck L."/>
            <person name="Alexander A."/>
            <person name="An P."/>
            <person name="Anderson E."/>
            <person name="Anderson S."/>
            <person name="Arachi H."/>
            <person name="Azer M."/>
            <person name="Bachantsang P."/>
            <person name="Barry A."/>
            <person name="Bayul T."/>
            <person name="Berlin A."/>
            <person name="Bessette D."/>
            <person name="Bloom T."/>
            <person name="Blye J."/>
            <person name="Boguslavskiy L."/>
            <person name="Bonnet C."/>
            <person name="Boukhgalter B."/>
            <person name="Bourzgui I."/>
            <person name="Brown A."/>
            <person name="Cahill P."/>
            <person name="Channer S."/>
            <person name="Cheshatsang Y."/>
            <person name="Chuda L."/>
            <person name="Citroen M."/>
            <person name="Collymore A."/>
            <person name="Cooke P."/>
            <person name="Costello M."/>
            <person name="D'Aco K."/>
            <person name="Daza R."/>
            <person name="De Haan G."/>
            <person name="DeGray S."/>
            <person name="DeMaso C."/>
            <person name="Dhargay N."/>
            <person name="Dooley K."/>
            <person name="Dooley E."/>
            <person name="Doricent M."/>
            <person name="Dorje P."/>
            <person name="Dorjee K."/>
            <person name="Dupes A."/>
            <person name="Elong R."/>
            <person name="Falk J."/>
            <person name="Farina A."/>
            <person name="Faro S."/>
            <person name="Ferguson D."/>
            <person name="Fisher S."/>
            <person name="Foley C.D."/>
            <person name="Franke A."/>
            <person name="Friedrich D."/>
            <person name="Gadbois L."/>
            <person name="Gearin G."/>
            <person name="Gearin C.R."/>
            <person name="Giannoukos G."/>
            <person name="Goode T."/>
            <person name="Graham J."/>
            <person name="Grandbois E."/>
            <person name="Grewal S."/>
            <person name="Gyaltsen K."/>
            <person name="Hafez N."/>
            <person name="Hagos B."/>
            <person name="Hall J."/>
            <person name="Henson C."/>
            <person name="Hollinger A."/>
            <person name="Honan T."/>
            <person name="Huard M.D."/>
            <person name="Hughes L."/>
            <person name="Hurhula B."/>
            <person name="Husby M.E."/>
            <person name="Kamat A."/>
            <person name="Kanga B."/>
            <person name="Kashin S."/>
            <person name="Khazanovich D."/>
            <person name="Kisner P."/>
            <person name="Lance K."/>
            <person name="Lara M."/>
            <person name="Lee W."/>
            <person name="Lennon N."/>
            <person name="Letendre F."/>
            <person name="LeVine R."/>
            <person name="Lipovsky A."/>
            <person name="Liu X."/>
            <person name="Liu J."/>
            <person name="Liu S."/>
            <person name="Lokyitsang T."/>
            <person name="Lokyitsang Y."/>
            <person name="Lubonja R."/>
            <person name="Lui A."/>
            <person name="MacDonald P."/>
            <person name="Magnisalis V."/>
            <person name="Maru K."/>
            <person name="Matthews C."/>
            <person name="McCusker W."/>
            <person name="McDonough S."/>
            <person name="Mehta T."/>
            <person name="Meldrim J."/>
            <person name="Meneus L."/>
            <person name="Mihai O."/>
            <person name="Mihalev A."/>
            <person name="Mihova T."/>
            <person name="Mittelman R."/>
            <person name="Mlenga V."/>
            <person name="Montmayeur A."/>
            <person name="Mulrain L."/>
            <person name="Navidi A."/>
            <person name="Naylor J."/>
            <person name="Negash T."/>
            <person name="Nguyen T."/>
            <person name="Nguyen N."/>
            <person name="Nicol R."/>
            <person name="Norbu C."/>
            <person name="Norbu N."/>
            <person name="Novod N."/>
            <person name="O'Neill B."/>
            <person name="Osman S."/>
            <person name="Markiewicz E."/>
            <person name="Oyono O.L."/>
            <person name="Patti C."/>
            <person name="Phunkhang P."/>
            <person name="Pierre F."/>
            <person name="Priest M."/>
            <person name="Raghuraman S."/>
            <person name="Rege F."/>
            <person name="Reyes R."/>
            <person name="Rise C."/>
            <person name="Rogov P."/>
            <person name="Ross K."/>
            <person name="Ryan E."/>
            <person name="Settipalli S."/>
            <person name="Shea T."/>
            <person name="Sherpa N."/>
            <person name="Shi L."/>
            <person name="Shih D."/>
            <person name="Sparrow T."/>
            <person name="Spaulding J."/>
            <person name="Stalker J."/>
            <person name="Stange-Thomann N."/>
            <person name="Stavropoulos S."/>
            <person name="Stone C."/>
            <person name="Strader C."/>
            <person name="Tesfaye S."/>
            <person name="Thomson T."/>
            <person name="Thoulutsang Y."/>
            <person name="Thoulutsang D."/>
            <person name="Topham K."/>
            <person name="Topping I."/>
            <person name="Tsamla T."/>
            <person name="Vassiliev H."/>
            <person name="Vo A."/>
            <person name="Wangchuk T."/>
            <person name="Wangdi T."/>
            <person name="Weiand M."/>
            <person name="Wilkinson J."/>
            <person name="Wilson A."/>
            <person name="Yadav S."/>
            <person name="Young G."/>
            <person name="Yu Q."/>
            <person name="Zembek L."/>
            <person name="Zhong D."/>
            <person name="Zimmer A."/>
            <person name="Zwirko Z."/>
            <person name="Jaffe D.B."/>
            <person name="Alvarez P."/>
            <person name="Brockman W."/>
            <person name="Butler J."/>
            <person name="Chin C."/>
            <person name="Gnerre S."/>
            <person name="Grabherr M."/>
            <person name="Kleber M."/>
            <person name="Mauceli E."/>
            <person name="MacCallum I."/>
        </authorList>
    </citation>
    <scope>NUCLEOTIDE SEQUENCE [LARGE SCALE GENOMIC DNA]</scope>
    <source>
        <strain evidence="11">Tai18E2 / Tucson 14021-0261.01</strain>
    </source>
</reference>
<dbReference type="PANTHER" id="PTHR24409">
    <property type="entry name" value="ZINC FINGER PROTEIN 142"/>
    <property type="match status" value="1"/>
</dbReference>
<feature type="region of interest" description="Disordered" evidence="7">
    <location>
        <begin position="379"/>
        <end position="447"/>
    </location>
</feature>
<evidence type="ECO:0000256" key="7">
    <source>
        <dbReference type="SAM" id="MobiDB-lite"/>
    </source>
</evidence>
<dbReference type="Proteomes" id="UP000002282">
    <property type="component" value="Chromosome 3R"/>
</dbReference>
<evidence type="ECO:0000259" key="8">
    <source>
        <dbReference type="PROSITE" id="PS50157"/>
    </source>
</evidence>
<dbReference type="Gene3D" id="3.30.160.60">
    <property type="entry name" value="Classic Zinc Finger"/>
    <property type="match status" value="1"/>
</dbReference>
<dbReference type="GO" id="GO:0006325">
    <property type="term" value="P:chromatin organization"/>
    <property type="evidence" value="ECO:0007669"/>
    <property type="project" value="EnsemblMetazoa"/>
</dbReference>
<sequence length="589" mass="66479">MEFSADLNGISEDSIEPCRTCGIYFTMGMDMDQAIVKPIFGSDDAAVASMAEILEQMSAWNIKVAREDGQPQYMCIACIAEFHRLLKFKRSCVETQEQFSELEYQREHNGIVIKREIEPEEDKFCGFIYLDTDEEDISDEDGSRRVCAAFDIPHVPIKEEHMARVPVQNIDKFQPPEPKDFASPVDSTFDMIDNDALTAGMFAPSVDDASGTADDGSEEEEEEIVRFTYDDDNDATAPLPPPIYSPVVSCKLCYYESPDQDAHLEHMRRTHLLKDWECHICAKKFTNAQESRIKFHIKYHKLQRHIKCPVCGFICNSKETLKEHRQAVHVRTKCTYCGKTVKNAMLQAHLKKHLEEGEAELAEHLKLLEKLPVKLFPSEGIQSPQLSSSPPLEGRAAEDTTASKGSNILPEYSNVTEDSSVPAKETSNPTDTQCPTDTPENVEVPVSSVPTERVIRCAFCSYTFEEAQQLQAHVLARHTRTRKRRRSSEHKSPMRKPTQAMLTSPIAKINKKLTIESDVSIVQEDSSAQMDSSAQQETRTEATLNDSSPAEQVPEKAYISCNICGRSFDLKIKLNRHLKQHKEVPQNVV</sequence>
<accession>B4PTY3</accession>
<dbReference type="SUPFAM" id="SSF57716">
    <property type="entry name" value="Glucocorticoid receptor-like (DNA-binding domain)"/>
    <property type="match status" value="1"/>
</dbReference>
<evidence type="ECO:0008006" key="12">
    <source>
        <dbReference type="Google" id="ProtNLM"/>
    </source>
</evidence>
<dbReference type="InterPro" id="IPR012934">
    <property type="entry name" value="Znf_AD"/>
</dbReference>
<evidence type="ECO:0000313" key="10">
    <source>
        <dbReference type="EMBL" id="EDW96594.1"/>
    </source>
</evidence>
<dbReference type="GO" id="GO:0005634">
    <property type="term" value="C:nucleus"/>
    <property type="evidence" value="ECO:0007669"/>
    <property type="project" value="InterPro"/>
</dbReference>
<feature type="domain" description="ZAD" evidence="9">
    <location>
        <begin position="16"/>
        <end position="102"/>
    </location>
</feature>
<evidence type="ECO:0000256" key="3">
    <source>
        <dbReference type="ARBA" id="ARBA00022771"/>
    </source>
</evidence>